<reference evidence="2" key="1">
    <citation type="submission" date="2016-10" db="EMBL/GenBank/DDBJ databases">
        <authorList>
            <person name="Varghese N."/>
            <person name="Submissions S."/>
        </authorList>
    </citation>
    <scope>NUCLEOTIDE SEQUENCE [LARGE SCALE GENOMIC DNA]</scope>
    <source>
        <strain evidence="2">DSM 11526</strain>
    </source>
</reference>
<sequence length="77" mass="9380">MNWERKTVDRIESDAGYFVTRYTWREPGKRRHFEAWPPKRRRMDWPDCYRMLGIRSTAKGAMALCEAHFEQQQSEVK</sequence>
<evidence type="ECO:0000313" key="1">
    <source>
        <dbReference type="EMBL" id="SDZ95404.1"/>
    </source>
</evidence>
<evidence type="ECO:0000313" key="2">
    <source>
        <dbReference type="Proteomes" id="UP000242469"/>
    </source>
</evidence>
<dbReference type="STRING" id="1122198.SAMN02745729_10167"/>
<dbReference type="RefSeq" id="WP_091821294.1">
    <property type="nucleotide sequence ID" value="NZ_FNRJ01000001.1"/>
</dbReference>
<name>A0A1H3X9R5_9GAMM</name>
<dbReference type="EMBL" id="FNRJ01000001">
    <property type="protein sequence ID" value="SDZ95404.1"/>
    <property type="molecule type" value="Genomic_DNA"/>
</dbReference>
<dbReference type="AlphaFoldDB" id="A0A1H3X9R5"/>
<protein>
    <submittedName>
        <fullName evidence="1">Uncharacterized protein</fullName>
    </submittedName>
</protein>
<proteinExistence type="predicted"/>
<organism evidence="1 2">
    <name type="scientific">Marinobacterium iners DSM 11526</name>
    <dbReference type="NCBI Taxonomy" id="1122198"/>
    <lineage>
        <taxon>Bacteria</taxon>
        <taxon>Pseudomonadati</taxon>
        <taxon>Pseudomonadota</taxon>
        <taxon>Gammaproteobacteria</taxon>
        <taxon>Oceanospirillales</taxon>
        <taxon>Oceanospirillaceae</taxon>
        <taxon>Marinobacterium</taxon>
    </lineage>
</organism>
<keyword evidence="2" id="KW-1185">Reference proteome</keyword>
<dbReference type="Proteomes" id="UP000242469">
    <property type="component" value="Unassembled WGS sequence"/>
</dbReference>
<accession>A0A1H3X9R5</accession>
<gene>
    <name evidence="1" type="ORF">SAMN02745729_10167</name>
</gene>
<dbReference type="OrthoDB" id="8657354at2"/>